<name>A0ABR1KCB8_9AGAR</name>
<comment type="subcellular location">
    <subcellularLocation>
        <location evidence="1">Cell membrane</location>
        <topology evidence="1">Multi-pass membrane protein</topology>
    </subcellularLocation>
</comment>
<feature type="transmembrane region" description="Helical" evidence="6">
    <location>
        <begin position="346"/>
        <end position="365"/>
    </location>
</feature>
<organism evidence="7 8">
    <name type="scientific">Marasmiellus scandens</name>
    <dbReference type="NCBI Taxonomy" id="2682957"/>
    <lineage>
        <taxon>Eukaryota</taxon>
        <taxon>Fungi</taxon>
        <taxon>Dikarya</taxon>
        <taxon>Basidiomycota</taxon>
        <taxon>Agaricomycotina</taxon>
        <taxon>Agaricomycetes</taxon>
        <taxon>Agaricomycetidae</taxon>
        <taxon>Agaricales</taxon>
        <taxon>Marasmiineae</taxon>
        <taxon>Omphalotaceae</taxon>
        <taxon>Marasmiellus</taxon>
    </lineage>
</organism>
<dbReference type="InterPro" id="IPR036259">
    <property type="entry name" value="MFS_trans_sf"/>
</dbReference>
<evidence type="ECO:0000256" key="4">
    <source>
        <dbReference type="ARBA" id="ARBA00022989"/>
    </source>
</evidence>
<reference evidence="7 8" key="1">
    <citation type="submission" date="2024-01" db="EMBL/GenBank/DDBJ databases">
        <title>A draft genome for the cacao thread blight pathogen Marasmiellus scandens.</title>
        <authorList>
            <person name="Baruah I.K."/>
            <person name="Leung J."/>
            <person name="Bukari Y."/>
            <person name="Amoako-Attah I."/>
            <person name="Meinhardt L.W."/>
            <person name="Bailey B.A."/>
            <person name="Cohen S.P."/>
        </authorList>
    </citation>
    <scope>NUCLEOTIDE SEQUENCE [LARGE SCALE GENOMIC DNA]</scope>
    <source>
        <strain evidence="7 8">GH-19</strain>
    </source>
</reference>
<feature type="transmembrane region" description="Helical" evidence="6">
    <location>
        <begin position="317"/>
        <end position="334"/>
    </location>
</feature>
<evidence type="ECO:0000256" key="3">
    <source>
        <dbReference type="ARBA" id="ARBA00022692"/>
    </source>
</evidence>
<keyword evidence="5 6" id="KW-0472">Membrane</keyword>
<feature type="transmembrane region" description="Helical" evidence="6">
    <location>
        <begin position="427"/>
        <end position="445"/>
    </location>
</feature>
<keyword evidence="3 6" id="KW-0812">Transmembrane</keyword>
<feature type="transmembrane region" description="Helical" evidence="6">
    <location>
        <begin position="221"/>
        <end position="239"/>
    </location>
</feature>
<dbReference type="SUPFAM" id="SSF103473">
    <property type="entry name" value="MFS general substrate transporter"/>
    <property type="match status" value="1"/>
</dbReference>
<evidence type="ECO:0000313" key="8">
    <source>
        <dbReference type="Proteomes" id="UP001498398"/>
    </source>
</evidence>
<evidence type="ECO:0000256" key="1">
    <source>
        <dbReference type="ARBA" id="ARBA00004651"/>
    </source>
</evidence>
<evidence type="ECO:0000256" key="2">
    <source>
        <dbReference type="ARBA" id="ARBA00022475"/>
    </source>
</evidence>
<dbReference type="Gene3D" id="1.20.1250.20">
    <property type="entry name" value="MFS general substrate transporter like domains"/>
    <property type="match status" value="1"/>
</dbReference>
<dbReference type="Proteomes" id="UP001498398">
    <property type="component" value="Unassembled WGS sequence"/>
</dbReference>
<dbReference type="InterPro" id="IPR011701">
    <property type="entry name" value="MFS"/>
</dbReference>
<evidence type="ECO:0000256" key="6">
    <source>
        <dbReference type="SAM" id="Phobius"/>
    </source>
</evidence>
<dbReference type="EMBL" id="JBANRG010000001">
    <property type="protein sequence ID" value="KAK7473101.1"/>
    <property type="molecule type" value="Genomic_DNA"/>
</dbReference>
<feature type="transmembrane region" description="Helical" evidence="6">
    <location>
        <begin position="57"/>
        <end position="81"/>
    </location>
</feature>
<accession>A0ABR1KCB8</accession>
<evidence type="ECO:0000313" key="7">
    <source>
        <dbReference type="EMBL" id="KAK7473101.1"/>
    </source>
</evidence>
<sequence>MGLEFFNGSITTLATDRFNEANTFTKLGAASGLNQAAQCIGAILIAPLIKRWHTRTVLASAIIFFALMTMILLIVDAATGGHIRSKTQDNKVQYGSWDPNAIFVIWTFSGIAYGMVELIRRVIPCDIVGGDVNKLRRMDATVHVFYEVAGTSGAFASSSAIIRFGNNYSFFVTPIFFTIAGLIWLTLGSNTSSASKADAQEIGLVVVEKHKSGPTNYFSQVWFGFIDFFQSIWLGFLIVFRHRSFIWLFPGYALALYLHRFLESSLAPAYAKRTLGTSAWSQIIVGGSNFGELLGAMAVFFLSNVVTTPIPWLRMDALALNIVWVLPYFSTVAAKDVSWAWRAAGCFIPISMGWAAGDVSLAAYIQATLSGGSYDDRYSDISPLGAVMAFLYSTYIVLNAILSSVLGKIIDRDWTDNQSIVNSLKRIGGIQFTICSGIILLATLVPRGALAFNPKQLETSRYDSGVVKEALNVDELKMKETKTKDGENDSMEKNQTVV</sequence>
<feature type="transmembrane region" description="Helical" evidence="6">
    <location>
        <begin position="168"/>
        <end position="187"/>
    </location>
</feature>
<feature type="transmembrane region" description="Helical" evidence="6">
    <location>
        <begin position="283"/>
        <end position="305"/>
    </location>
</feature>
<evidence type="ECO:0000256" key="5">
    <source>
        <dbReference type="ARBA" id="ARBA00023136"/>
    </source>
</evidence>
<keyword evidence="2" id="KW-1003">Cell membrane</keyword>
<feature type="transmembrane region" description="Helical" evidence="6">
    <location>
        <begin position="245"/>
        <end position="262"/>
    </location>
</feature>
<feature type="transmembrane region" description="Helical" evidence="6">
    <location>
        <begin position="385"/>
        <end position="406"/>
    </location>
</feature>
<protein>
    <recommendedName>
        <fullName evidence="9">MFS general substrate transporter</fullName>
    </recommendedName>
</protein>
<dbReference type="PANTHER" id="PTHR23513:SF6">
    <property type="entry name" value="MAJOR FACILITATOR SUPERFAMILY ASSOCIATED DOMAIN-CONTAINING PROTEIN"/>
    <property type="match status" value="1"/>
</dbReference>
<keyword evidence="8" id="KW-1185">Reference proteome</keyword>
<evidence type="ECO:0008006" key="9">
    <source>
        <dbReference type="Google" id="ProtNLM"/>
    </source>
</evidence>
<gene>
    <name evidence="7" type="ORF">VKT23_001201</name>
</gene>
<keyword evidence="4 6" id="KW-1133">Transmembrane helix</keyword>
<dbReference type="PANTHER" id="PTHR23513">
    <property type="entry name" value="INTEGRAL MEMBRANE EFFLUX PROTEIN-RELATED"/>
    <property type="match status" value="1"/>
</dbReference>
<proteinExistence type="predicted"/>
<comment type="caution">
    <text evidence="7">The sequence shown here is derived from an EMBL/GenBank/DDBJ whole genome shotgun (WGS) entry which is preliminary data.</text>
</comment>
<feature type="transmembrane region" description="Helical" evidence="6">
    <location>
        <begin position="101"/>
        <end position="119"/>
    </location>
</feature>
<feature type="transmembrane region" description="Helical" evidence="6">
    <location>
        <begin position="140"/>
        <end position="162"/>
    </location>
</feature>
<dbReference type="Pfam" id="PF07690">
    <property type="entry name" value="MFS_1"/>
    <property type="match status" value="1"/>
</dbReference>